<dbReference type="AlphaFoldDB" id="A0A077DDR6"/>
<name>A0A077DDR6_9BURK</name>
<evidence type="ECO:0000313" key="3">
    <source>
        <dbReference type="Proteomes" id="UP000028945"/>
    </source>
</evidence>
<gene>
    <name evidence="2" type="ORF">IX83_04970</name>
</gene>
<feature type="transmembrane region" description="Helical" evidence="1">
    <location>
        <begin position="20"/>
        <end position="41"/>
    </location>
</feature>
<keyword evidence="1" id="KW-0812">Transmembrane</keyword>
<dbReference type="EMBL" id="CP009238">
    <property type="protein sequence ID" value="AIL32744.1"/>
    <property type="molecule type" value="Genomic_DNA"/>
</dbReference>
<proteinExistence type="predicted"/>
<keyword evidence="1" id="KW-0472">Membrane</keyword>
<accession>A0A077DDR6</accession>
<reference evidence="2 3" key="1">
    <citation type="journal article" date="2014" name="BMC Genomics">
        <title>A genomic perspective on a new bacterial genus and species from the Alcaligenaceae family, Basilea psittacipulmonis.</title>
        <authorList>
            <person name="Whiteson K.L."/>
            <person name="Hernandez D."/>
            <person name="Lazarevic V."/>
            <person name="Gaia N."/>
            <person name="Farinelli L."/>
            <person name="Francois P."/>
            <person name="Pilo P."/>
            <person name="Frey J."/>
            <person name="Schrenzel J."/>
        </authorList>
    </citation>
    <scope>NUCLEOTIDE SEQUENCE [LARGE SCALE GENOMIC DNA]</scope>
    <source>
        <strain evidence="2 3">DSM 24701</strain>
    </source>
</reference>
<sequence length="92" mass="10842">MIKFKMSIFFSYFLKDKLFFSGFIVTHFIYSVFTVIFSSVFQGKRMSDCKKNMYFTIPTKNYLGTRKTQGPSQRFKVPITAVQSIKHRQTKA</sequence>
<keyword evidence="3" id="KW-1185">Reference proteome</keyword>
<dbReference type="Proteomes" id="UP000028945">
    <property type="component" value="Chromosome"/>
</dbReference>
<keyword evidence="1" id="KW-1133">Transmembrane helix</keyword>
<organism evidence="2 3">
    <name type="scientific">Basilea psittacipulmonis DSM 24701</name>
    <dbReference type="NCBI Taxonomy" id="1072685"/>
    <lineage>
        <taxon>Bacteria</taxon>
        <taxon>Pseudomonadati</taxon>
        <taxon>Pseudomonadota</taxon>
        <taxon>Betaproteobacteria</taxon>
        <taxon>Burkholderiales</taxon>
        <taxon>Alcaligenaceae</taxon>
        <taxon>Basilea</taxon>
    </lineage>
</organism>
<dbReference type="HOGENOM" id="CLU_2407333_0_0_4"/>
<protein>
    <submittedName>
        <fullName evidence="2">Uncharacterized protein</fullName>
    </submittedName>
</protein>
<dbReference type="KEGG" id="bpsi:IX83_04970"/>
<evidence type="ECO:0000313" key="2">
    <source>
        <dbReference type="EMBL" id="AIL32744.1"/>
    </source>
</evidence>
<evidence type="ECO:0000256" key="1">
    <source>
        <dbReference type="SAM" id="Phobius"/>
    </source>
</evidence>